<evidence type="ECO:0000259" key="6">
    <source>
        <dbReference type="Pfam" id="PF01494"/>
    </source>
</evidence>
<evidence type="ECO:0000256" key="4">
    <source>
        <dbReference type="ARBA" id="ARBA00022827"/>
    </source>
</evidence>
<feature type="domain" description="FAD-binding" evidence="6">
    <location>
        <begin position="7"/>
        <end position="349"/>
    </location>
</feature>
<dbReference type="PANTHER" id="PTHR43004:SF19">
    <property type="entry name" value="BINDING MONOOXYGENASE, PUTATIVE (JCVI)-RELATED"/>
    <property type="match status" value="1"/>
</dbReference>
<comment type="caution">
    <text evidence="7">The sequence shown here is derived from an EMBL/GenBank/DDBJ whole genome shotgun (WGS) entry which is preliminary data.</text>
</comment>
<dbReference type="Proteomes" id="UP000182229">
    <property type="component" value="Unassembled WGS sequence"/>
</dbReference>
<dbReference type="NCBIfam" id="NF004832">
    <property type="entry name" value="PRK06184.1"/>
    <property type="match status" value="1"/>
</dbReference>
<protein>
    <submittedName>
        <fullName evidence="7">3-(3-hydroxyphenyl)propionate hydroxylase</fullName>
    </submittedName>
</protein>
<dbReference type="InterPro" id="IPR050641">
    <property type="entry name" value="RIFMO-like"/>
</dbReference>
<dbReference type="Gene3D" id="3.30.70.2450">
    <property type="match status" value="1"/>
</dbReference>
<dbReference type="InterPro" id="IPR036249">
    <property type="entry name" value="Thioredoxin-like_sf"/>
</dbReference>
<feature type="region of interest" description="Disordered" evidence="5">
    <location>
        <begin position="358"/>
        <end position="408"/>
    </location>
</feature>
<evidence type="ECO:0000256" key="5">
    <source>
        <dbReference type="SAM" id="MobiDB-lite"/>
    </source>
</evidence>
<gene>
    <name evidence="7" type="ORF">BON30_17395</name>
</gene>
<evidence type="ECO:0000313" key="8">
    <source>
        <dbReference type="Proteomes" id="UP000182229"/>
    </source>
</evidence>
<evidence type="ECO:0000256" key="3">
    <source>
        <dbReference type="ARBA" id="ARBA00022630"/>
    </source>
</evidence>
<evidence type="ECO:0000256" key="2">
    <source>
        <dbReference type="ARBA" id="ARBA00007801"/>
    </source>
</evidence>
<accession>A0A1L9BAK9</accession>
<dbReference type="GO" id="GO:0071949">
    <property type="term" value="F:FAD binding"/>
    <property type="evidence" value="ECO:0007669"/>
    <property type="project" value="InterPro"/>
</dbReference>
<dbReference type="SUPFAM" id="SSF52833">
    <property type="entry name" value="Thioredoxin-like"/>
    <property type="match status" value="1"/>
</dbReference>
<dbReference type="EMBL" id="MPIN01000004">
    <property type="protein sequence ID" value="OJH39294.1"/>
    <property type="molecule type" value="Genomic_DNA"/>
</dbReference>
<reference evidence="7 8" key="2">
    <citation type="submission" date="2016-12" db="EMBL/GenBank/DDBJ databases">
        <title>Draft Genome Sequence of Cystobacter ferrugineus Strain Cbfe23.</title>
        <authorList>
            <person name="Akbar S."/>
            <person name="Dowd S.E."/>
            <person name="Stevens D.C."/>
        </authorList>
    </citation>
    <scope>NUCLEOTIDE SEQUENCE [LARGE SCALE GENOMIC DNA]</scope>
    <source>
        <strain evidence="7 8">Cbfe23</strain>
    </source>
</reference>
<keyword evidence="3" id="KW-0285">Flavoprotein</keyword>
<proteinExistence type="inferred from homology"/>
<dbReference type="Gene3D" id="3.40.30.120">
    <property type="match status" value="1"/>
</dbReference>
<evidence type="ECO:0000256" key="1">
    <source>
        <dbReference type="ARBA" id="ARBA00001974"/>
    </source>
</evidence>
<dbReference type="Gene3D" id="3.50.50.60">
    <property type="entry name" value="FAD/NAD(P)-binding domain"/>
    <property type="match status" value="1"/>
</dbReference>
<reference evidence="8" key="1">
    <citation type="submission" date="2016-11" db="EMBL/GenBank/DDBJ databases">
        <authorList>
            <person name="Shukria A."/>
            <person name="Stevens D.C."/>
        </authorList>
    </citation>
    <scope>NUCLEOTIDE SEQUENCE [LARGE SCALE GENOMIC DNA]</scope>
    <source>
        <strain evidence="8">Cbfe23</strain>
    </source>
</reference>
<dbReference type="PRINTS" id="PR00420">
    <property type="entry name" value="RNGMNOXGNASE"/>
</dbReference>
<dbReference type="Pfam" id="PF21274">
    <property type="entry name" value="Rng_hyd_C"/>
    <property type="match status" value="1"/>
</dbReference>
<dbReference type="OrthoDB" id="5482506at2"/>
<name>A0A1L9BAK9_9BACT</name>
<dbReference type="AlphaFoldDB" id="A0A1L9BAK9"/>
<dbReference type="InterPro" id="IPR002938">
    <property type="entry name" value="FAD-bd"/>
</dbReference>
<dbReference type="Pfam" id="PF01494">
    <property type="entry name" value="FAD_binding_3"/>
    <property type="match status" value="1"/>
</dbReference>
<evidence type="ECO:0000313" key="7">
    <source>
        <dbReference type="EMBL" id="OJH39294.1"/>
    </source>
</evidence>
<dbReference type="GO" id="GO:0016709">
    <property type="term" value="F:oxidoreductase activity, acting on paired donors, with incorporation or reduction of molecular oxygen, NAD(P)H as one donor, and incorporation of one atom of oxygen"/>
    <property type="evidence" value="ECO:0007669"/>
    <property type="project" value="UniProtKB-ARBA"/>
</dbReference>
<dbReference type="InterPro" id="IPR036188">
    <property type="entry name" value="FAD/NAD-bd_sf"/>
</dbReference>
<organism evidence="7 8">
    <name type="scientific">Cystobacter ferrugineus</name>
    <dbReference type="NCBI Taxonomy" id="83449"/>
    <lineage>
        <taxon>Bacteria</taxon>
        <taxon>Pseudomonadati</taxon>
        <taxon>Myxococcota</taxon>
        <taxon>Myxococcia</taxon>
        <taxon>Myxococcales</taxon>
        <taxon>Cystobacterineae</taxon>
        <taxon>Archangiaceae</taxon>
        <taxon>Cystobacter</taxon>
    </lineage>
</organism>
<dbReference type="RefSeq" id="WP_071899467.1">
    <property type="nucleotide sequence ID" value="NZ_MPIN01000004.1"/>
</dbReference>
<comment type="similarity">
    <text evidence="2">Belongs to the PheA/TfdB FAD monooxygenase family.</text>
</comment>
<dbReference type="PROSITE" id="PS51257">
    <property type="entry name" value="PROKAR_LIPOPROTEIN"/>
    <property type="match status" value="1"/>
</dbReference>
<dbReference type="STRING" id="83449.BON30_17395"/>
<keyword evidence="8" id="KW-1185">Reference proteome</keyword>
<sequence length="526" mass="56490">MATRETVPVLIVGAGPTGLTLACDLLRRGVACRVIDKVATPFTGSRGKGVQPRSLEVLDDLGVLDGMKALGAAPYPPLHAYKGSQVVWKGLMHEHREPSPDVPHPLPLMLPQYLMEEALRTRLAALGGRVELATELSAFEQDGEGVTATLVSPGGAPEQVRALYLVGADGGHSLVRKRLGVPFEGETREDDRMLIADLHVDGLDRESWHLWSDLETRTLEVGLCPLAGTDVFQLMAPLAPGEVPEQSEEGLQRLFDTRSGRSDLRLHGVRWLSVFRTNIRLAERYRVGRVLLAGDAAHVHPPDGGQGLNTGVQDAYNLGWKLGEVLAGAPEALLDTYEEERLPVAAGVLGLSTRLHQRGVRSDANAPQRDAETQQLGLHYRGGPLSRDERSPRGRVEAGDRAPDAPCHDAAGNPLRLFDVFRGPHFTLLAFGSLPGDTVAGLEARYGARVRVCAVMSPGGGSGRHVLVDTHGHARRGYDLEGPTLVLIRPDGYIGLVTPGLGTERVEGYLVQVLAPSLRRGAVASA</sequence>
<keyword evidence="4" id="KW-0274">FAD</keyword>
<comment type="cofactor">
    <cofactor evidence="1">
        <name>FAD</name>
        <dbReference type="ChEBI" id="CHEBI:57692"/>
    </cofactor>
</comment>
<dbReference type="SUPFAM" id="SSF51905">
    <property type="entry name" value="FAD/NAD(P)-binding domain"/>
    <property type="match status" value="1"/>
</dbReference>
<dbReference type="PANTHER" id="PTHR43004">
    <property type="entry name" value="TRK SYSTEM POTASSIUM UPTAKE PROTEIN"/>
    <property type="match status" value="1"/>
</dbReference>
<feature type="compositionally biased region" description="Basic and acidic residues" evidence="5">
    <location>
        <begin position="386"/>
        <end position="407"/>
    </location>
</feature>